<feature type="compositionally biased region" description="Acidic residues" evidence="1">
    <location>
        <begin position="398"/>
        <end position="414"/>
    </location>
</feature>
<proteinExistence type="predicted"/>
<dbReference type="EMBL" id="KQ087198">
    <property type="protein sequence ID" value="KLT43083.1"/>
    <property type="molecule type" value="Genomic_DNA"/>
</dbReference>
<protein>
    <recommendedName>
        <fullName evidence="4">CUE domain-containing protein</fullName>
    </recommendedName>
</protein>
<organism evidence="2 3">
    <name type="scientific">Cutaneotrichosporon oleaginosum</name>
    <dbReference type="NCBI Taxonomy" id="879819"/>
    <lineage>
        <taxon>Eukaryota</taxon>
        <taxon>Fungi</taxon>
        <taxon>Dikarya</taxon>
        <taxon>Basidiomycota</taxon>
        <taxon>Agaricomycotina</taxon>
        <taxon>Tremellomycetes</taxon>
        <taxon>Trichosporonales</taxon>
        <taxon>Trichosporonaceae</taxon>
        <taxon>Cutaneotrichosporon</taxon>
    </lineage>
</organism>
<evidence type="ECO:0000313" key="2">
    <source>
        <dbReference type="EMBL" id="KLT43083.1"/>
    </source>
</evidence>
<reference evidence="2 3" key="1">
    <citation type="submission" date="2015-03" db="EMBL/GenBank/DDBJ databases">
        <title>Genomics and transcriptomics of the oil-accumulating basidiomycete yeast T. oleaginosus allow insights into substrate utilization and the diverse evolutionary trajectories of mating systems in fungi.</title>
        <authorList>
            <consortium name="DOE Joint Genome Institute"/>
            <person name="Kourist R."/>
            <person name="Kracht O."/>
            <person name="Bracharz F."/>
            <person name="Lipzen A."/>
            <person name="Nolan M."/>
            <person name="Ohm R."/>
            <person name="Grigoriev I."/>
            <person name="Sun S."/>
            <person name="Heitman J."/>
            <person name="Bruck T."/>
            <person name="Nowrousian M."/>
        </authorList>
    </citation>
    <scope>NUCLEOTIDE SEQUENCE [LARGE SCALE GENOMIC DNA]</scope>
    <source>
        <strain evidence="2 3">IBC0246</strain>
    </source>
</reference>
<evidence type="ECO:0000256" key="1">
    <source>
        <dbReference type="SAM" id="MobiDB-lite"/>
    </source>
</evidence>
<dbReference type="AlphaFoldDB" id="A0A0J0XPQ4"/>
<keyword evidence="3" id="KW-1185">Reference proteome</keyword>
<gene>
    <name evidence="2" type="ORF">CC85DRAFT_327604</name>
</gene>
<accession>A0A0J0XPQ4</accession>
<sequence>MLPADPPPASLAASALPHLATAVTQAVPSGPRALLPPLALALRTLARARLSDNPPPVPLAPLHAFTSLAAEDPAAIPLQTLTDALLAYPSEVGALSPALSSLLKEREAELAAMIASAPSAITSLPSSSHSPTDPSLPLLTTARLLHALLRLPAAHIVLAHAPDLVPALVTAYQSANIRAKAETLTLLRVLLENSERLRALLPPARTGTPLVDQNVTADLALFSTQKPGEAAEALRALHDDERRDDPRLQPLLNLFPSLPAHLLADSLAHPAFSARAGATASEQAAPLVDAILARTLPPDLHELRAVAASLNAAAGPSSPTKQAARRGGWDDVDLSKLRLKGDSEAPAEIPDALRASILRLVEAQEEEAEAAARAVAEAHGDGSDEEDDVAPARGPVADGEDSSEGSDGEADAQGEDGQRTPARKENVQVVLEIAYIQTPAVFSRDSATRRSAARADLRERTGMDDSQIEGWKIMLERNPHKDAILERHQYLRPSNDATPKRDGGGGGGGGESSRGGRGGGSGSGGRGGRGGGGRGRGNKGSRGHSNAARTRGHDKKMSRMGAGL</sequence>
<feature type="region of interest" description="Disordered" evidence="1">
    <location>
        <begin position="369"/>
        <end position="425"/>
    </location>
</feature>
<evidence type="ECO:0000313" key="3">
    <source>
        <dbReference type="Proteomes" id="UP000053611"/>
    </source>
</evidence>
<dbReference type="GeneID" id="28987204"/>
<dbReference type="OrthoDB" id="5577209at2759"/>
<feature type="region of interest" description="Disordered" evidence="1">
    <location>
        <begin position="490"/>
        <end position="564"/>
    </location>
</feature>
<feature type="compositionally biased region" description="Gly residues" evidence="1">
    <location>
        <begin position="504"/>
        <end position="535"/>
    </location>
</feature>
<feature type="compositionally biased region" description="Basic and acidic residues" evidence="1">
    <location>
        <begin position="416"/>
        <end position="425"/>
    </location>
</feature>
<dbReference type="Proteomes" id="UP000053611">
    <property type="component" value="Unassembled WGS sequence"/>
</dbReference>
<dbReference type="STRING" id="879819.A0A0J0XPQ4"/>
<evidence type="ECO:0008006" key="4">
    <source>
        <dbReference type="Google" id="ProtNLM"/>
    </source>
</evidence>
<dbReference type="RefSeq" id="XP_018279574.1">
    <property type="nucleotide sequence ID" value="XM_018426601.1"/>
</dbReference>
<name>A0A0J0XPQ4_9TREE</name>